<dbReference type="Pfam" id="PF00730">
    <property type="entry name" value="HhH-GPD"/>
    <property type="match status" value="1"/>
</dbReference>
<dbReference type="InterPro" id="IPR003265">
    <property type="entry name" value="HhH-GPD_domain"/>
</dbReference>
<dbReference type="InterPro" id="IPR005760">
    <property type="entry name" value="A/G_AdeGlyc_MutY"/>
</dbReference>
<dbReference type="InterPro" id="IPR023170">
    <property type="entry name" value="HhH_base_excis_C"/>
</dbReference>
<keyword evidence="7 13" id="KW-0227">DNA damage</keyword>
<evidence type="ECO:0000256" key="1">
    <source>
        <dbReference type="ARBA" id="ARBA00000843"/>
    </source>
</evidence>
<evidence type="ECO:0000259" key="14">
    <source>
        <dbReference type="PROSITE" id="PS51462"/>
    </source>
</evidence>
<evidence type="ECO:0000256" key="9">
    <source>
        <dbReference type="ARBA" id="ARBA00023004"/>
    </source>
</evidence>
<keyword evidence="10" id="KW-0411">Iron-sulfur</keyword>
<evidence type="ECO:0000256" key="2">
    <source>
        <dbReference type="ARBA" id="ARBA00008343"/>
    </source>
</evidence>
<proteinExistence type="inferred from homology"/>
<dbReference type="Pfam" id="PF14815">
    <property type="entry name" value="NUDIX_4"/>
    <property type="match status" value="1"/>
</dbReference>
<dbReference type="RefSeq" id="WP_132075928.1">
    <property type="nucleotide sequence ID" value="NZ_DAIMLW010000095.1"/>
</dbReference>
<evidence type="ECO:0000256" key="10">
    <source>
        <dbReference type="ARBA" id="ARBA00023014"/>
    </source>
</evidence>
<comment type="function">
    <text evidence="13">Adenine glycosylase active on G-A mispairs.</text>
</comment>
<dbReference type="GO" id="GO:0035485">
    <property type="term" value="F:adenine/guanine mispair binding"/>
    <property type="evidence" value="ECO:0007669"/>
    <property type="project" value="TreeGrafter"/>
</dbReference>
<dbReference type="PROSITE" id="PS51462">
    <property type="entry name" value="NUDIX"/>
    <property type="match status" value="1"/>
</dbReference>
<dbReference type="SUPFAM" id="SSF48150">
    <property type="entry name" value="DNA-glycosylase"/>
    <property type="match status" value="1"/>
</dbReference>
<evidence type="ECO:0000313" key="16">
    <source>
        <dbReference type="Proteomes" id="UP000295063"/>
    </source>
</evidence>
<evidence type="ECO:0000256" key="3">
    <source>
        <dbReference type="ARBA" id="ARBA00012045"/>
    </source>
</evidence>
<dbReference type="PANTHER" id="PTHR42944">
    <property type="entry name" value="ADENINE DNA GLYCOSYLASE"/>
    <property type="match status" value="1"/>
</dbReference>
<dbReference type="InterPro" id="IPR000086">
    <property type="entry name" value="NUDIX_hydrolase_dom"/>
</dbReference>
<evidence type="ECO:0000256" key="11">
    <source>
        <dbReference type="ARBA" id="ARBA00023204"/>
    </source>
</evidence>
<dbReference type="GO" id="GO:0006298">
    <property type="term" value="P:mismatch repair"/>
    <property type="evidence" value="ECO:0007669"/>
    <property type="project" value="TreeGrafter"/>
</dbReference>
<dbReference type="InterPro" id="IPR015797">
    <property type="entry name" value="NUDIX_hydrolase-like_dom_sf"/>
</dbReference>
<dbReference type="SMART" id="SM00525">
    <property type="entry name" value="FES"/>
    <property type="match status" value="1"/>
</dbReference>
<dbReference type="GO" id="GO:0051539">
    <property type="term" value="F:4 iron, 4 sulfur cluster binding"/>
    <property type="evidence" value="ECO:0007669"/>
    <property type="project" value="UniProtKB-UniRule"/>
</dbReference>
<dbReference type="GO" id="GO:0046872">
    <property type="term" value="F:metal ion binding"/>
    <property type="evidence" value="ECO:0007669"/>
    <property type="project" value="UniProtKB-UniRule"/>
</dbReference>
<sequence length="355" mass="40707">MNLAESLLKWYDENHRELPWRQDQEPYKIWVSEVMLQQTRVEAVRPYYERWMERFPTLQDLAQASEEEVLQYWQGLGYYSRARNLHRGVREVAETYDGQVPQERTKVLALSGVGDYTAGAILSIAYNKPEPAVDGNVLRVFSRLYCLENDITKPAAKKQVTDLVSVVLPLDRPGDFNQAIMDLGSLLCTPKNPDCTHCPLNSFCLAYQQDRQRELPLRKKNAPPRIIPVAAAIVQSAGQFLLCKRPGKGILANMWEFPAVEIENKQDGPSQLESLLCRLGQQVFVEPLPVMELIHTFSHRQWQIAFYPCKTVMRQELPDLAHCRWVSPNEWSELSFAGPHRKMAAYLESDGMAES</sequence>
<dbReference type="OrthoDB" id="9802365at2"/>
<dbReference type="GO" id="GO:0000701">
    <property type="term" value="F:purine-specific mismatch base pair DNA N-glycosylase activity"/>
    <property type="evidence" value="ECO:0007669"/>
    <property type="project" value="UniProtKB-EC"/>
</dbReference>
<protein>
    <recommendedName>
        <fullName evidence="4 13">Adenine DNA glycosylase</fullName>
        <ecNumber evidence="3 13">3.2.2.31</ecNumber>
    </recommendedName>
</protein>
<dbReference type="AlphaFoldDB" id="A0A4R1QB60"/>
<keyword evidence="6" id="KW-0479">Metal-binding</keyword>
<dbReference type="Proteomes" id="UP000295063">
    <property type="component" value="Unassembled WGS sequence"/>
</dbReference>
<evidence type="ECO:0000313" key="15">
    <source>
        <dbReference type="EMBL" id="TCL39422.1"/>
    </source>
</evidence>
<dbReference type="CDD" id="cd00056">
    <property type="entry name" value="ENDO3c"/>
    <property type="match status" value="1"/>
</dbReference>
<dbReference type="CDD" id="cd03431">
    <property type="entry name" value="NUDIX_DNA_Glycosylase_C-MutY"/>
    <property type="match status" value="1"/>
</dbReference>
<dbReference type="Gene3D" id="3.90.79.10">
    <property type="entry name" value="Nucleoside Triphosphate Pyrophosphohydrolase"/>
    <property type="match status" value="1"/>
</dbReference>
<feature type="domain" description="Nudix hydrolase" evidence="14">
    <location>
        <begin position="224"/>
        <end position="349"/>
    </location>
</feature>
<dbReference type="SUPFAM" id="SSF55811">
    <property type="entry name" value="Nudix"/>
    <property type="match status" value="1"/>
</dbReference>
<dbReference type="Gene3D" id="1.10.1670.10">
    <property type="entry name" value="Helix-hairpin-Helix base-excision DNA repair enzymes (C-terminal)"/>
    <property type="match status" value="1"/>
</dbReference>
<dbReference type="NCBIfam" id="TIGR01084">
    <property type="entry name" value="mutY"/>
    <property type="match status" value="1"/>
</dbReference>
<dbReference type="PROSITE" id="PS01155">
    <property type="entry name" value="ENDONUCLEASE_III_2"/>
    <property type="match status" value="1"/>
</dbReference>
<keyword evidence="12 13" id="KW-0326">Glycosidase</keyword>
<evidence type="ECO:0000256" key="8">
    <source>
        <dbReference type="ARBA" id="ARBA00022801"/>
    </source>
</evidence>
<comment type="cofactor">
    <cofactor evidence="13">
        <name>[4Fe-4S] cluster</name>
        <dbReference type="ChEBI" id="CHEBI:49883"/>
    </cofactor>
    <text evidence="13">Binds 1 [4Fe-4S] cluster.</text>
</comment>
<evidence type="ECO:0000256" key="5">
    <source>
        <dbReference type="ARBA" id="ARBA00022485"/>
    </source>
</evidence>
<dbReference type="InterPro" id="IPR011257">
    <property type="entry name" value="DNA_glycosylase"/>
</dbReference>
<dbReference type="GO" id="GO:0006284">
    <property type="term" value="P:base-excision repair"/>
    <property type="evidence" value="ECO:0007669"/>
    <property type="project" value="UniProtKB-UniRule"/>
</dbReference>
<organism evidence="15 16">
    <name type="scientific">Anaerospora hongkongensis</name>
    <dbReference type="NCBI Taxonomy" id="244830"/>
    <lineage>
        <taxon>Bacteria</taxon>
        <taxon>Bacillati</taxon>
        <taxon>Bacillota</taxon>
        <taxon>Negativicutes</taxon>
        <taxon>Selenomonadales</taxon>
        <taxon>Sporomusaceae</taxon>
        <taxon>Anaerospora</taxon>
    </lineage>
</organism>
<reference evidence="15 16" key="1">
    <citation type="submission" date="2019-03" db="EMBL/GenBank/DDBJ databases">
        <title>Genomic Encyclopedia of Type Strains, Phase IV (KMG-IV): sequencing the most valuable type-strain genomes for metagenomic binning, comparative biology and taxonomic classification.</title>
        <authorList>
            <person name="Goeker M."/>
        </authorList>
    </citation>
    <scope>NUCLEOTIDE SEQUENCE [LARGE SCALE GENOMIC DNA]</scope>
    <source>
        <strain evidence="15 16">DSM 15969</strain>
    </source>
</reference>
<dbReference type="InterPro" id="IPR003651">
    <property type="entry name" value="Endonuclease3_FeS-loop_motif"/>
</dbReference>
<keyword evidence="8" id="KW-0378">Hydrolase</keyword>
<dbReference type="InterPro" id="IPR044298">
    <property type="entry name" value="MIG/MutY"/>
</dbReference>
<gene>
    <name evidence="15" type="ORF">EV210_102338</name>
</gene>
<name>A0A4R1QB60_9FIRM</name>
<comment type="catalytic activity">
    <reaction evidence="1 13">
        <text>Hydrolyzes free adenine bases from 7,8-dihydro-8-oxoguanine:adenine mismatched double-stranded DNA, leaving an apurinic site.</text>
        <dbReference type="EC" id="3.2.2.31"/>
    </reaction>
</comment>
<dbReference type="InterPro" id="IPR029119">
    <property type="entry name" value="MutY_C"/>
</dbReference>
<keyword evidence="11" id="KW-0234">DNA repair</keyword>
<evidence type="ECO:0000256" key="12">
    <source>
        <dbReference type="ARBA" id="ARBA00023295"/>
    </source>
</evidence>
<dbReference type="FunFam" id="1.10.340.30:FF:000010">
    <property type="entry name" value="Adenine DNA glycosylase"/>
    <property type="match status" value="1"/>
</dbReference>
<dbReference type="GO" id="GO:0034039">
    <property type="term" value="F:8-oxo-7,8-dihydroguanine DNA N-glycosylase activity"/>
    <property type="evidence" value="ECO:0007669"/>
    <property type="project" value="TreeGrafter"/>
</dbReference>
<comment type="caution">
    <text evidence="15">The sequence shown here is derived from an EMBL/GenBank/DDBJ whole genome shotgun (WGS) entry which is preliminary data.</text>
</comment>
<comment type="similarity">
    <text evidence="2 13">Belongs to the Nth/MutY family.</text>
</comment>
<keyword evidence="16" id="KW-1185">Reference proteome</keyword>
<evidence type="ECO:0000256" key="6">
    <source>
        <dbReference type="ARBA" id="ARBA00022723"/>
    </source>
</evidence>
<dbReference type="SMART" id="SM00478">
    <property type="entry name" value="ENDO3c"/>
    <property type="match status" value="1"/>
</dbReference>
<evidence type="ECO:0000256" key="13">
    <source>
        <dbReference type="RuleBase" id="RU365096"/>
    </source>
</evidence>
<accession>A0A4R1QB60</accession>
<dbReference type="Gene3D" id="1.10.340.30">
    <property type="entry name" value="Hypothetical protein, domain 2"/>
    <property type="match status" value="1"/>
</dbReference>
<dbReference type="EMBL" id="SLUI01000002">
    <property type="protein sequence ID" value="TCL39422.1"/>
    <property type="molecule type" value="Genomic_DNA"/>
</dbReference>
<evidence type="ECO:0000256" key="7">
    <source>
        <dbReference type="ARBA" id="ARBA00022763"/>
    </source>
</evidence>
<dbReference type="PANTHER" id="PTHR42944:SF1">
    <property type="entry name" value="ADENINE DNA GLYCOSYLASE"/>
    <property type="match status" value="1"/>
</dbReference>
<keyword evidence="5" id="KW-0004">4Fe-4S</keyword>
<dbReference type="EC" id="3.2.2.31" evidence="3 13"/>
<dbReference type="GO" id="GO:0032357">
    <property type="term" value="F:oxidized purine DNA binding"/>
    <property type="evidence" value="ECO:0007669"/>
    <property type="project" value="TreeGrafter"/>
</dbReference>
<dbReference type="Pfam" id="PF10576">
    <property type="entry name" value="EndIII_4Fe-2S"/>
    <property type="match status" value="1"/>
</dbReference>
<dbReference type="InterPro" id="IPR004036">
    <property type="entry name" value="Endonuclease-III-like_CS2"/>
</dbReference>
<evidence type="ECO:0000256" key="4">
    <source>
        <dbReference type="ARBA" id="ARBA00022023"/>
    </source>
</evidence>
<keyword evidence="9 13" id="KW-0408">Iron</keyword>